<name>A0A150SA54_SORCE</name>
<feature type="compositionally biased region" description="Gly residues" evidence="1">
    <location>
        <begin position="686"/>
        <end position="738"/>
    </location>
</feature>
<dbReference type="EMBL" id="JEMB01001242">
    <property type="protein sequence ID" value="KYF89329.1"/>
    <property type="molecule type" value="Genomic_DNA"/>
</dbReference>
<feature type="domain" description="Non-reducing end beta-L-arabinofuranosidase-like GH127 middle" evidence="4">
    <location>
        <begin position="444"/>
        <end position="539"/>
    </location>
</feature>
<evidence type="ECO:0000259" key="4">
    <source>
        <dbReference type="Pfam" id="PF20736"/>
    </source>
</evidence>
<protein>
    <recommendedName>
        <fullName evidence="7">Glycosyl hydrolase</fullName>
    </recommendedName>
</protein>
<sequence>MSKRILQCRRSLSGATALTVSLLFGALAPGVASAADPVEKLQEFALDEVSVTDAYYQNISSKELAYIMSLDPNRLLAGFKAVSQGKDPGNASGLNLYGGWEGGWSLLRGHTIGHYMSAMARAYKQLKSSDAEQSAAIAQKLDYTISQLKSFQDASPKGYLFASPETHFDVVEGKASGSSWAPWYTMHKIIAGLIDVHEFEGNATALEIASRLGDWTYNRSSTWNADLRRKVLGVEYGGMNDCLYDLYRLTNNANHLAAAHIFDEDSLFTPISQGTNVLPGKHANTQIPKFIGALNRYRTLGETENFYYTAAEKFWTIVLRDHTYVTGGNSQLEHFHEPGKLDAQRDNVNNETCNSYNMLKLSRGLFKATGDVKYADYYEQTQINEIMSAVNPTNGMTTYFKPMGTGFFKVFGKPQDTFWCCNGTGMENYTKLNDSLYFHGDTDLYVNMFLSSTLTWTARGLSLKQTSNSPLSDKAVFEITAAPADAVTIKFRKPSWVASCQPVTITVNGQACDATEADGYLTVGRTWEPGDKVELTLPMEVKVSRLPDNPNAVAFVYGPVVLSAGLGTERMLSEPQWASEKATIPAGVVIKDTIGINNGMTISEWIADIENNLVQTPGKAEFTLRNTDSDSTLKFTPHYQRYEDRYGIYFRLTGTAGETIPDVDGCTPPPGTGKLCDSVSSSETGGATGSGATGSGATGSGATGSGATGSGATGSGATGSGATGGGSGGSSGGAGGADDGATDQGSSGCSCSLGRASSGRWQLAALFGLGLVAWRRGRRRAAPQRSRRFVAR</sequence>
<organism evidence="5 6">
    <name type="scientific">Sorangium cellulosum</name>
    <name type="common">Polyangium cellulosum</name>
    <dbReference type="NCBI Taxonomy" id="56"/>
    <lineage>
        <taxon>Bacteria</taxon>
        <taxon>Pseudomonadati</taxon>
        <taxon>Myxococcota</taxon>
        <taxon>Polyangia</taxon>
        <taxon>Polyangiales</taxon>
        <taxon>Polyangiaceae</taxon>
        <taxon>Sorangium</taxon>
    </lineage>
</organism>
<evidence type="ECO:0000313" key="5">
    <source>
        <dbReference type="EMBL" id="KYF89329.1"/>
    </source>
</evidence>
<dbReference type="InterPro" id="IPR049046">
    <property type="entry name" value="Beta-AFase-like_GH127_middle"/>
</dbReference>
<comment type="caution">
    <text evidence="5">The sequence shown here is derived from an EMBL/GenBank/DDBJ whole genome shotgun (WGS) entry which is preliminary data.</text>
</comment>
<dbReference type="InterPro" id="IPR008928">
    <property type="entry name" value="6-hairpin_glycosidase_sf"/>
</dbReference>
<reference evidence="5 6" key="1">
    <citation type="submission" date="2014-02" db="EMBL/GenBank/DDBJ databases">
        <title>The small core and large imbalanced accessory genome model reveals a collaborative survival strategy of Sorangium cellulosum strains in nature.</title>
        <authorList>
            <person name="Han K."/>
            <person name="Peng R."/>
            <person name="Blom J."/>
            <person name="Li Y.-Z."/>
        </authorList>
    </citation>
    <scope>NUCLEOTIDE SEQUENCE [LARGE SCALE GENOMIC DNA]</scope>
    <source>
        <strain evidence="5 6">So0011-07</strain>
    </source>
</reference>
<feature type="region of interest" description="Disordered" evidence="1">
    <location>
        <begin position="660"/>
        <end position="751"/>
    </location>
</feature>
<feature type="chain" id="PRO_5007568446" description="Glycosyl hydrolase" evidence="2">
    <location>
        <begin position="35"/>
        <end position="792"/>
    </location>
</feature>
<evidence type="ECO:0000259" key="3">
    <source>
        <dbReference type="Pfam" id="PF07944"/>
    </source>
</evidence>
<evidence type="ECO:0000256" key="2">
    <source>
        <dbReference type="SAM" id="SignalP"/>
    </source>
</evidence>
<dbReference type="PANTHER" id="PTHR31151">
    <property type="entry name" value="PROLINE-TRNA LIGASE (DUF1680)"/>
    <property type="match status" value="1"/>
</dbReference>
<gene>
    <name evidence="5" type="ORF">BE17_37775</name>
</gene>
<dbReference type="AlphaFoldDB" id="A0A150SA54"/>
<feature type="signal peptide" evidence="2">
    <location>
        <begin position="1"/>
        <end position="34"/>
    </location>
</feature>
<evidence type="ECO:0000256" key="1">
    <source>
        <dbReference type="SAM" id="MobiDB-lite"/>
    </source>
</evidence>
<dbReference type="SUPFAM" id="SSF48208">
    <property type="entry name" value="Six-hairpin glycosidases"/>
    <property type="match status" value="1"/>
</dbReference>
<evidence type="ECO:0000313" key="6">
    <source>
        <dbReference type="Proteomes" id="UP000075635"/>
    </source>
</evidence>
<proteinExistence type="predicted"/>
<accession>A0A150SA54</accession>
<dbReference type="PANTHER" id="PTHR31151:SF0">
    <property type="entry name" value="PROLINE-TRNA LIGASE (DUF1680)"/>
    <property type="match status" value="1"/>
</dbReference>
<dbReference type="GO" id="GO:0005975">
    <property type="term" value="P:carbohydrate metabolic process"/>
    <property type="evidence" value="ECO:0007669"/>
    <property type="project" value="InterPro"/>
</dbReference>
<dbReference type="Proteomes" id="UP000075635">
    <property type="component" value="Unassembled WGS sequence"/>
</dbReference>
<keyword evidence="2" id="KW-0732">Signal</keyword>
<dbReference type="InterPro" id="IPR012878">
    <property type="entry name" value="Beta-AFase-like_GH127_cat"/>
</dbReference>
<feature type="domain" description="Non-reducing end beta-L-arabinofuranosidase-like GH127 catalytic" evidence="3">
    <location>
        <begin position="48"/>
        <end position="433"/>
    </location>
</feature>
<dbReference type="Pfam" id="PF20736">
    <property type="entry name" value="Glyco_hydro127M"/>
    <property type="match status" value="1"/>
</dbReference>
<evidence type="ECO:0008006" key="7">
    <source>
        <dbReference type="Google" id="ProtNLM"/>
    </source>
</evidence>
<dbReference type="Pfam" id="PF07944">
    <property type="entry name" value="Beta-AFase-like_GH127_cat"/>
    <property type="match status" value="1"/>
</dbReference>